<dbReference type="InterPro" id="IPR012912">
    <property type="entry name" value="Plasmid_pRiA4b_Orf3-like"/>
</dbReference>
<proteinExistence type="predicted"/>
<dbReference type="Pfam" id="PF07929">
    <property type="entry name" value="PRiA4_ORF3"/>
    <property type="match status" value="1"/>
</dbReference>
<dbReference type="EMBL" id="AB744215">
    <property type="protein sequence ID" value="BAM93307.1"/>
    <property type="molecule type" value="Genomic_DNA"/>
</dbReference>
<dbReference type="InterPro" id="IPR024047">
    <property type="entry name" value="MM3350-like_sf"/>
</dbReference>
<reference evidence="2" key="1">
    <citation type="journal article" date="2013" name="Appl. Environ. Microbiol.">
        <title>Bacterial Cytochrome P450 System Catabolizing the Fusarium Toxin Deoxynivalenol.</title>
        <authorList>
            <person name="Ito M."/>
            <person name="Sato I."/>
            <person name="Ishizaka M."/>
            <person name="Yoshida S."/>
            <person name="Koitabashi M."/>
            <person name="Yoshida S."/>
            <person name="Tsushima S."/>
        </authorList>
    </citation>
    <scope>NUCLEOTIDE SEQUENCE</scope>
    <source>
        <strain evidence="2">KSM1</strain>
    </source>
</reference>
<feature type="domain" description="Plasmid pRiA4b Orf3-like" evidence="1">
    <location>
        <begin position="2"/>
        <end position="154"/>
    </location>
</feature>
<organism evidence="2">
    <name type="scientific">Sphingomonas sp. KSM1</name>
    <dbReference type="NCBI Taxonomy" id="1228049"/>
    <lineage>
        <taxon>Bacteria</taxon>
        <taxon>Pseudomonadati</taxon>
        <taxon>Pseudomonadota</taxon>
        <taxon>Alphaproteobacteria</taxon>
        <taxon>Sphingomonadales</taxon>
        <taxon>Sphingomonadaceae</taxon>
        <taxon>Sphingomonas</taxon>
    </lineage>
</organism>
<dbReference type="AlphaFoldDB" id="M1VMH5"/>
<dbReference type="PANTHER" id="PTHR41878">
    <property type="entry name" value="LEXA REPRESSOR-RELATED"/>
    <property type="match status" value="1"/>
</dbReference>
<accession>M1VMH5</accession>
<dbReference type="PANTHER" id="PTHR41878:SF1">
    <property type="entry name" value="TNPR PROTEIN"/>
    <property type="match status" value="1"/>
</dbReference>
<evidence type="ECO:0000259" key="1">
    <source>
        <dbReference type="Pfam" id="PF07929"/>
    </source>
</evidence>
<sequence length="182" mass="20257">MRRIEVPLSIKLHRLHTALQVAMGWTDSHLYQFRFAGEAAFGIPDADYPSDVSDARKISLRAALEDCGGKTFHYIYDFGDYWDHTVTVERIEAGVPGFPYPSLLAANGQCPPEDVGGPSGYEGYLEALANPEHPEHKHMLEWGPADFDPNKINITDIAISLMDLAMAWEPKPRRKASATTKS</sequence>
<name>M1VMH5_9SPHN</name>
<dbReference type="SUPFAM" id="SSF159941">
    <property type="entry name" value="MM3350-like"/>
    <property type="match status" value="1"/>
</dbReference>
<protein>
    <recommendedName>
        <fullName evidence="1">Plasmid pRiA4b Orf3-like domain-containing protein</fullName>
    </recommendedName>
</protein>
<dbReference type="Gene3D" id="3.10.290.30">
    <property type="entry name" value="MM3350-like"/>
    <property type="match status" value="1"/>
</dbReference>
<evidence type="ECO:0000313" key="2">
    <source>
        <dbReference type="EMBL" id="BAM93307.1"/>
    </source>
</evidence>